<dbReference type="EMBL" id="KQ947416">
    <property type="protein sequence ID" value="KUJ16411.1"/>
    <property type="molecule type" value="Genomic_DNA"/>
</dbReference>
<dbReference type="RefSeq" id="XP_018070766.1">
    <property type="nucleotide sequence ID" value="XM_018209350.1"/>
</dbReference>
<dbReference type="InterPro" id="IPR029058">
    <property type="entry name" value="AB_hydrolase_fold"/>
</dbReference>
<evidence type="ECO:0000256" key="1">
    <source>
        <dbReference type="SAM" id="SignalP"/>
    </source>
</evidence>
<dbReference type="GeneID" id="28819076"/>
<accession>A0A194X8B6</accession>
<sequence length="504" mass="52517">MHSYAVLAAVVAPLVLAAPAPFPNPVAAPAPAPIPAPIPQGVEINPITGLLGSLIEGTLTLGSLSSAVPAVISDLGNLLDAAGAVTQAIENGTLLGTDTPAVVQKLFQAVQPTSTPTSVQDAMNKAAAAFGVSSASQTPAPEQDILANVLTLVLDGFTSSDIQAVAAGTSPFTNSYNNVNRPVPLLKIFYNTVIGNAPFNVPEAQLRAAMYIPSTFTWGKKQPVLMSPGTGATGGINFETNIGKLLAQESFADPVYLNIPQELLSDAQVNAEYVSYALQYLYALTSKKPAIVTWSQGSLDAQWAFKYWPSVPKIVTDHIAISPDYHGTVLAYILCPGFAAGDSIACVPSVIQQDYNSNFVTKLRSNGGDSAYVPTTTVYSLTDEIVQPQEGTAASGYLNDARNVGVSNTFLQGACLAEPAGGLYTHEGVLYNPVAYALVVDALQNSGPGSFSRVEGQCGALVAPGLSLSDVIATEALTPLAVLNIFSYLPKVFVEPAIMSYATY</sequence>
<protein>
    <submittedName>
        <fullName evidence="2">Alpha/beta-hydrolase</fullName>
    </submittedName>
</protein>
<dbReference type="PANTHER" id="PTHR37574">
    <property type="entry name" value="LIPASE B"/>
    <property type="match status" value="1"/>
</dbReference>
<dbReference type="OrthoDB" id="4605274at2759"/>
<feature type="chain" id="PRO_5008267953" evidence="1">
    <location>
        <begin position="18"/>
        <end position="504"/>
    </location>
</feature>
<proteinExistence type="predicted"/>
<dbReference type="Proteomes" id="UP000070700">
    <property type="component" value="Unassembled WGS sequence"/>
</dbReference>
<evidence type="ECO:0000313" key="3">
    <source>
        <dbReference type="Proteomes" id="UP000070700"/>
    </source>
</evidence>
<dbReference type="Gene3D" id="3.40.50.1820">
    <property type="entry name" value="alpha/beta hydrolase"/>
    <property type="match status" value="1"/>
</dbReference>
<keyword evidence="1" id="KW-0732">Signal</keyword>
<dbReference type="GO" id="GO:0016787">
    <property type="term" value="F:hydrolase activity"/>
    <property type="evidence" value="ECO:0007669"/>
    <property type="project" value="UniProtKB-KW"/>
</dbReference>
<reference evidence="2 3" key="1">
    <citation type="submission" date="2015-10" db="EMBL/GenBank/DDBJ databases">
        <title>Full genome of DAOMC 229536 Phialocephala scopiformis, a fungal endophyte of spruce producing the potent anti-insectan compound rugulosin.</title>
        <authorList>
            <consortium name="DOE Joint Genome Institute"/>
            <person name="Walker A.K."/>
            <person name="Frasz S.L."/>
            <person name="Seifert K.A."/>
            <person name="Miller J.D."/>
            <person name="Mondo S.J."/>
            <person name="Labutti K."/>
            <person name="Lipzen A."/>
            <person name="Dockter R."/>
            <person name="Kennedy M."/>
            <person name="Grigoriev I.V."/>
            <person name="Spatafora J.W."/>
        </authorList>
    </citation>
    <scope>NUCLEOTIDE SEQUENCE [LARGE SCALE GENOMIC DNA]</scope>
    <source>
        <strain evidence="2 3">CBS 120377</strain>
    </source>
</reference>
<dbReference type="InParanoid" id="A0A194X8B6"/>
<organism evidence="2 3">
    <name type="scientific">Mollisia scopiformis</name>
    <name type="common">Conifer needle endophyte fungus</name>
    <name type="synonym">Phialocephala scopiformis</name>
    <dbReference type="NCBI Taxonomy" id="149040"/>
    <lineage>
        <taxon>Eukaryota</taxon>
        <taxon>Fungi</taxon>
        <taxon>Dikarya</taxon>
        <taxon>Ascomycota</taxon>
        <taxon>Pezizomycotina</taxon>
        <taxon>Leotiomycetes</taxon>
        <taxon>Helotiales</taxon>
        <taxon>Mollisiaceae</taxon>
        <taxon>Mollisia</taxon>
    </lineage>
</organism>
<keyword evidence="2" id="KW-0378">Hydrolase</keyword>
<dbReference type="SUPFAM" id="SSF53474">
    <property type="entry name" value="alpha/beta-Hydrolases"/>
    <property type="match status" value="1"/>
</dbReference>
<name>A0A194X8B6_MOLSC</name>
<gene>
    <name evidence="2" type="ORF">LY89DRAFT_585961</name>
</gene>
<keyword evidence="3" id="KW-1185">Reference proteome</keyword>
<dbReference type="KEGG" id="psco:LY89DRAFT_585961"/>
<feature type="signal peptide" evidence="1">
    <location>
        <begin position="1"/>
        <end position="17"/>
    </location>
</feature>
<dbReference type="PANTHER" id="PTHR37574:SF1">
    <property type="entry name" value="LIPASE B"/>
    <property type="match status" value="1"/>
</dbReference>
<evidence type="ECO:0000313" key="2">
    <source>
        <dbReference type="EMBL" id="KUJ16411.1"/>
    </source>
</evidence>
<dbReference type="InterPro" id="IPR053228">
    <property type="entry name" value="Stereospecific_Lipase"/>
</dbReference>
<dbReference type="AlphaFoldDB" id="A0A194X8B6"/>